<sequence>MEINELIGLVGNVGFPVAVSAYLLIRLEKQITCLSASINKLNTIISTKLGVVIDTAGSSDDSGKLA</sequence>
<dbReference type="STRING" id="119641.SAMN05421842_1165"/>
<dbReference type="OrthoDB" id="2662123at2"/>
<name>A0A1I1NTY1_9CLOT</name>
<dbReference type="EMBL" id="FOMG01000016">
    <property type="protein sequence ID" value="SFC98968.1"/>
    <property type="molecule type" value="Genomic_DNA"/>
</dbReference>
<proteinExistence type="predicted"/>
<accession>A0A1I1NTY1</accession>
<dbReference type="RefSeq" id="WP_090091673.1">
    <property type="nucleotide sequence ID" value="NZ_FOMG01000016.1"/>
</dbReference>
<reference evidence="1 2" key="1">
    <citation type="submission" date="2016-10" db="EMBL/GenBank/DDBJ databases">
        <authorList>
            <person name="de Groot N.N."/>
        </authorList>
    </citation>
    <scope>NUCLEOTIDE SEQUENCE [LARGE SCALE GENOMIC DNA]</scope>
    <source>
        <strain evidence="1 2">DSM 12992</strain>
    </source>
</reference>
<evidence type="ECO:0000313" key="2">
    <source>
        <dbReference type="Proteomes" id="UP000199263"/>
    </source>
</evidence>
<organism evidence="1 2">
    <name type="scientific">Clostridium uliginosum</name>
    <dbReference type="NCBI Taxonomy" id="119641"/>
    <lineage>
        <taxon>Bacteria</taxon>
        <taxon>Bacillati</taxon>
        <taxon>Bacillota</taxon>
        <taxon>Clostridia</taxon>
        <taxon>Eubacteriales</taxon>
        <taxon>Clostridiaceae</taxon>
        <taxon>Clostridium</taxon>
    </lineage>
</organism>
<dbReference type="InterPro" id="IPR024419">
    <property type="entry name" value="YvrJ"/>
</dbReference>
<gene>
    <name evidence="1" type="ORF">SAMN05421842_1165</name>
</gene>
<keyword evidence="2" id="KW-1185">Reference proteome</keyword>
<evidence type="ECO:0000313" key="1">
    <source>
        <dbReference type="EMBL" id="SFC98968.1"/>
    </source>
</evidence>
<dbReference type="AlphaFoldDB" id="A0A1I1NTY1"/>
<dbReference type="Pfam" id="PF12841">
    <property type="entry name" value="YvrJ"/>
    <property type="match status" value="1"/>
</dbReference>
<protein>
    <submittedName>
        <fullName evidence="1">YvrJ protein family protein</fullName>
    </submittedName>
</protein>
<dbReference type="Proteomes" id="UP000199263">
    <property type="component" value="Unassembled WGS sequence"/>
</dbReference>